<dbReference type="Pfam" id="PF14905">
    <property type="entry name" value="OMP_b-brl_3"/>
    <property type="match status" value="1"/>
</dbReference>
<proteinExistence type="inferred from homology"/>
<dbReference type="EMBL" id="FOEI01000001">
    <property type="protein sequence ID" value="SEP60337.1"/>
    <property type="molecule type" value="Genomic_DNA"/>
</dbReference>
<evidence type="ECO:0000256" key="5">
    <source>
        <dbReference type="ARBA" id="ARBA00022729"/>
    </source>
</evidence>
<dbReference type="PROSITE" id="PS52016">
    <property type="entry name" value="TONB_DEPENDENT_REC_3"/>
    <property type="match status" value="1"/>
</dbReference>
<dbReference type="SUPFAM" id="SSF49464">
    <property type="entry name" value="Carboxypeptidase regulatory domain-like"/>
    <property type="match status" value="1"/>
</dbReference>
<organism evidence="13 14">
    <name type="scientific">Flavobacterium urocaniciphilum</name>
    <dbReference type="NCBI Taxonomy" id="1299341"/>
    <lineage>
        <taxon>Bacteria</taxon>
        <taxon>Pseudomonadati</taxon>
        <taxon>Bacteroidota</taxon>
        <taxon>Flavobacteriia</taxon>
        <taxon>Flavobacteriales</taxon>
        <taxon>Flavobacteriaceae</taxon>
        <taxon>Flavobacterium</taxon>
    </lineage>
</organism>
<dbReference type="InterPro" id="IPR008969">
    <property type="entry name" value="CarboxyPept-like_regulatory"/>
</dbReference>
<dbReference type="InterPro" id="IPR036942">
    <property type="entry name" value="Beta-barrel_TonB_sf"/>
</dbReference>
<evidence type="ECO:0000256" key="4">
    <source>
        <dbReference type="ARBA" id="ARBA00022692"/>
    </source>
</evidence>
<feature type="region of interest" description="Disordered" evidence="9">
    <location>
        <begin position="804"/>
        <end position="824"/>
    </location>
</feature>
<evidence type="ECO:0000256" key="6">
    <source>
        <dbReference type="ARBA" id="ARBA00023136"/>
    </source>
</evidence>
<evidence type="ECO:0000256" key="2">
    <source>
        <dbReference type="ARBA" id="ARBA00022448"/>
    </source>
</evidence>
<feature type="signal peptide" evidence="10">
    <location>
        <begin position="1"/>
        <end position="23"/>
    </location>
</feature>
<dbReference type="Proteomes" id="UP000198648">
    <property type="component" value="Unassembled WGS sequence"/>
</dbReference>
<comment type="subcellular location">
    <subcellularLocation>
        <location evidence="1 8">Cell outer membrane</location>
        <topology evidence="1 8">Multi-pass membrane protein</topology>
    </subcellularLocation>
</comment>
<dbReference type="STRING" id="1299341.SAMN05444005_101535"/>
<dbReference type="GO" id="GO:0009279">
    <property type="term" value="C:cell outer membrane"/>
    <property type="evidence" value="ECO:0007669"/>
    <property type="project" value="UniProtKB-SubCell"/>
</dbReference>
<dbReference type="InterPro" id="IPR039426">
    <property type="entry name" value="TonB-dep_rcpt-like"/>
</dbReference>
<keyword evidence="7 8" id="KW-0998">Cell outer membrane</keyword>
<dbReference type="InterPro" id="IPR041700">
    <property type="entry name" value="OMP_b-brl_3"/>
</dbReference>
<dbReference type="SUPFAM" id="SSF56935">
    <property type="entry name" value="Porins"/>
    <property type="match status" value="1"/>
</dbReference>
<dbReference type="GO" id="GO:0015344">
    <property type="term" value="F:siderophore uptake transmembrane transporter activity"/>
    <property type="evidence" value="ECO:0007669"/>
    <property type="project" value="TreeGrafter"/>
</dbReference>
<dbReference type="InterPro" id="IPR012910">
    <property type="entry name" value="Plug_dom"/>
</dbReference>
<keyword evidence="5 10" id="KW-0732">Signal</keyword>
<comment type="similarity">
    <text evidence="8">Belongs to the TonB-dependent receptor family.</text>
</comment>
<evidence type="ECO:0000256" key="10">
    <source>
        <dbReference type="SAM" id="SignalP"/>
    </source>
</evidence>
<evidence type="ECO:0000256" key="1">
    <source>
        <dbReference type="ARBA" id="ARBA00004571"/>
    </source>
</evidence>
<dbReference type="OrthoDB" id="8764943at2"/>
<dbReference type="Pfam" id="PF13715">
    <property type="entry name" value="CarbopepD_reg_2"/>
    <property type="match status" value="1"/>
</dbReference>
<evidence type="ECO:0000256" key="8">
    <source>
        <dbReference type="PROSITE-ProRule" id="PRU01360"/>
    </source>
</evidence>
<feature type="domain" description="Outer membrane protein beta-barrel" evidence="12">
    <location>
        <begin position="381"/>
        <end position="799"/>
    </location>
</feature>
<dbReference type="PANTHER" id="PTHR30069">
    <property type="entry name" value="TONB-DEPENDENT OUTER MEMBRANE RECEPTOR"/>
    <property type="match status" value="1"/>
</dbReference>
<accession>A0A1H8Z7V5</accession>
<keyword evidence="2 8" id="KW-0813">Transport</keyword>
<dbReference type="InterPro" id="IPR037066">
    <property type="entry name" value="Plug_dom_sf"/>
</dbReference>
<keyword evidence="14" id="KW-1185">Reference proteome</keyword>
<dbReference type="Gene3D" id="2.170.130.10">
    <property type="entry name" value="TonB-dependent receptor, plug domain"/>
    <property type="match status" value="1"/>
</dbReference>
<dbReference type="AlphaFoldDB" id="A0A1H8Z7V5"/>
<evidence type="ECO:0000313" key="13">
    <source>
        <dbReference type="EMBL" id="SEP60337.1"/>
    </source>
</evidence>
<dbReference type="RefSeq" id="WP_091464769.1">
    <property type="nucleotide sequence ID" value="NZ_FOEI01000001.1"/>
</dbReference>
<sequence length="824" mass="93762">MSIKKSILFFAFLLATTSVFSQANFKKVKLSGKVLDKKSTAPIEYAVITILKTGTIEIVTGGTSDANGDFSIDLNSGNYDIKFEYSGYTTVEKLNQNISSDTNLGNILLQEDAKVIEEVVIRTEKTTVDIKLDKKVYNVGQDLMVKGGTVSDVLDNIPSVAVDAEGNVSLRGNENVRVLIDGKPSNAISVADALRILPADAIDKVEVITNPSARYDAEGGGGIVNIILKKGKNKGLNGTVIATAGDPKNNGLSANINSKTDHYNLFTTIGYNDRNNPGRTKINQENFDSNGDLVSYVEERRNNDRYSKGVNANFGMEFFLSEDKKTTWTNSLNYRKNNGNNYEDVKYFNFDNNRDFVNTRLRDNNSDSKNEAIEFSSNFLKNFKKSGHKLTIDASISLNKEDDFTNIYGSILETNSFVSDERTSKLGRQNRNLFQTDYVLPIKENTQFEAGYRGSYTKSSSDYQVQERVNQFDPYTNIAEFTNNFEYIENVSAFYTQFGTKFFNKLSVLAGLRFENTNLEINQLLTNDFNKRNYNNLFPSFFLTYELNDDANISLNYSKRISRPRDRFINPFSSYTSNINLMVGNPYLNPSLTDAFDIGFLRKWKDVTLSTSAYYNHSTDAFQFVRKERGDLINGIPVIINTPFNLGEDNRLGMEVTVNYTLKKWWKLNSNVNFFYNETKGDYQYYNTSNNLVVQNFDYKSSTWTTRLTSKINLPYKIDWQTNATYNAGQKTAQGKSKGVASMNLAFSRDILKEKGTISFNVNDVFNSRKRIQDLNLPTVNSYSEMQWRVRQISFSFTYRFNKQKNEREKQPKREPQEENGGEF</sequence>
<keyword evidence="6 8" id="KW-0472">Membrane</keyword>
<keyword evidence="13" id="KW-0675">Receptor</keyword>
<evidence type="ECO:0000259" key="12">
    <source>
        <dbReference type="Pfam" id="PF14905"/>
    </source>
</evidence>
<evidence type="ECO:0000256" key="7">
    <source>
        <dbReference type="ARBA" id="ARBA00023237"/>
    </source>
</evidence>
<protein>
    <submittedName>
        <fullName evidence="13">Outer membrane receptor proteins, mostly Fe transport</fullName>
    </submittedName>
</protein>
<dbReference type="Gene3D" id="2.40.170.20">
    <property type="entry name" value="TonB-dependent receptor, beta-barrel domain"/>
    <property type="match status" value="1"/>
</dbReference>
<evidence type="ECO:0000313" key="14">
    <source>
        <dbReference type="Proteomes" id="UP000198648"/>
    </source>
</evidence>
<gene>
    <name evidence="13" type="ORF">SAMN05444005_101535</name>
</gene>
<feature type="domain" description="TonB-dependent receptor plug" evidence="11">
    <location>
        <begin position="147"/>
        <end position="223"/>
    </location>
</feature>
<evidence type="ECO:0000259" key="11">
    <source>
        <dbReference type="Pfam" id="PF07715"/>
    </source>
</evidence>
<evidence type="ECO:0000256" key="9">
    <source>
        <dbReference type="SAM" id="MobiDB-lite"/>
    </source>
</evidence>
<dbReference type="Gene3D" id="2.60.40.1120">
    <property type="entry name" value="Carboxypeptidase-like, regulatory domain"/>
    <property type="match status" value="1"/>
</dbReference>
<evidence type="ECO:0000256" key="3">
    <source>
        <dbReference type="ARBA" id="ARBA00022452"/>
    </source>
</evidence>
<name>A0A1H8Z7V5_9FLAO</name>
<reference evidence="13 14" key="1">
    <citation type="submission" date="2016-10" db="EMBL/GenBank/DDBJ databases">
        <authorList>
            <person name="de Groot N.N."/>
        </authorList>
    </citation>
    <scope>NUCLEOTIDE SEQUENCE [LARGE SCALE GENOMIC DNA]</scope>
    <source>
        <strain evidence="13 14">DSM 27078</strain>
    </source>
</reference>
<dbReference type="GO" id="GO:0044718">
    <property type="term" value="P:siderophore transmembrane transport"/>
    <property type="evidence" value="ECO:0007669"/>
    <property type="project" value="TreeGrafter"/>
</dbReference>
<keyword evidence="4 8" id="KW-0812">Transmembrane</keyword>
<keyword evidence="3 8" id="KW-1134">Transmembrane beta strand</keyword>
<feature type="chain" id="PRO_5011605659" evidence="10">
    <location>
        <begin position="24"/>
        <end position="824"/>
    </location>
</feature>
<feature type="compositionally biased region" description="Basic and acidic residues" evidence="9">
    <location>
        <begin position="804"/>
        <end position="817"/>
    </location>
</feature>
<dbReference type="PANTHER" id="PTHR30069:SF29">
    <property type="entry name" value="HEMOGLOBIN AND HEMOGLOBIN-HAPTOGLOBIN-BINDING PROTEIN 1-RELATED"/>
    <property type="match status" value="1"/>
</dbReference>
<dbReference type="Pfam" id="PF07715">
    <property type="entry name" value="Plug"/>
    <property type="match status" value="1"/>
</dbReference>